<gene>
    <name evidence="9" type="primary">LOC106460053</name>
</gene>
<dbReference type="Pfam" id="PF00046">
    <property type="entry name" value="Homeodomain"/>
    <property type="match status" value="1"/>
</dbReference>
<evidence type="ECO:0000256" key="6">
    <source>
        <dbReference type="RuleBase" id="RU000682"/>
    </source>
</evidence>
<dbReference type="Gene3D" id="1.10.10.60">
    <property type="entry name" value="Homeodomain-like"/>
    <property type="match status" value="1"/>
</dbReference>
<dbReference type="SUPFAM" id="SSF46689">
    <property type="entry name" value="Homeodomain-like"/>
    <property type="match status" value="1"/>
</dbReference>
<dbReference type="Proteomes" id="UP000694941">
    <property type="component" value="Unplaced"/>
</dbReference>
<feature type="domain" description="Homeobox" evidence="7">
    <location>
        <begin position="148"/>
        <end position="208"/>
    </location>
</feature>
<protein>
    <submittedName>
        <fullName evidence="9">Homeobox protein SIX6-like</fullName>
    </submittedName>
</protein>
<evidence type="ECO:0000256" key="4">
    <source>
        <dbReference type="ARBA" id="ARBA00023242"/>
    </source>
</evidence>
<dbReference type="CDD" id="cd00086">
    <property type="entry name" value="homeodomain"/>
    <property type="match status" value="1"/>
</dbReference>
<dbReference type="PROSITE" id="PS50071">
    <property type="entry name" value="HOMEOBOX_2"/>
    <property type="match status" value="1"/>
</dbReference>
<keyword evidence="3 5" id="KW-0371">Homeobox</keyword>
<dbReference type="InterPro" id="IPR009057">
    <property type="entry name" value="Homeodomain-like_sf"/>
</dbReference>
<dbReference type="SMART" id="SM00389">
    <property type="entry name" value="HOX"/>
    <property type="match status" value="1"/>
</dbReference>
<feature type="DNA-binding region" description="Homeobox" evidence="5">
    <location>
        <begin position="150"/>
        <end position="209"/>
    </location>
</feature>
<dbReference type="InterPro" id="IPR001356">
    <property type="entry name" value="HD"/>
</dbReference>
<organism evidence="8 9">
    <name type="scientific">Limulus polyphemus</name>
    <name type="common">Atlantic horseshoe crab</name>
    <dbReference type="NCBI Taxonomy" id="6850"/>
    <lineage>
        <taxon>Eukaryota</taxon>
        <taxon>Metazoa</taxon>
        <taxon>Ecdysozoa</taxon>
        <taxon>Arthropoda</taxon>
        <taxon>Chelicerata</taxon>
        <taxon>Merostomata</taxon>
        <taxon>Xiphosura</taxon>
        <taxon>Limulidae</taxon>
        <taxon>Limulus</taxon>
    </lineage>
</organism>
<evidence type="ECO:0000256" key="1">
    <source>
        <dbReference type="ARBA" id="ARBA00004123"/>
    </source>
</evidence>
<proteinExistence type="predicted"/>
<keyword evidence="2 5" id="KW-0238">DNA-binding</keyword>
<evidence type="ECO:0000259" key="7">
    <source>
        <dbReference type="PROSITE" id="PS50071"/>
    </source>
</evidence>
<keyword evidence="8" id="KW-1185">Reference proteome</keyword>
<evidence type="ECO:0000313" key="8">
    <source>
        <dbReference type="Proteomes" id="UP000694941"/>
    </source>
</evidence>
<dbReference type="PANTHER" id="PTHR10390:SF33">
    <property type="entry name" value="PROTEIN OPTIX"/>
    <property type="match status" value="1"/>
</dbReference>
<dbReference type="PANTHER" id="PTHR10390">
    <property type="entry name" value="HOMEOBOX PROTEIN SIX"/>
    <property type="match status" value="1"/>
</dbReference>
<comment type="subcellular location">
    <subcellularLocation>
        <location evidence="1 5 6">Nucleus</location>
    </subcellularLocation>
</comment>
<evidence type="ECO:0000256" key="5">
    <source>
        <dbReference type="PROSITE-ProRule" id="PRU00108"/>
    </source>
</evidence>
<evidence type="ECO:0000256" key="3">
    <source>
        <dbReference type="ARBA" id="ARBA00023155"/>
    </source>
</evidence>
<evidence type="ECO:0000313" key="9">
    <source>
        <dbReference type="RefSeq" id="XP_022242375.1"/>
    </source>
</evidence>
<sequence length="310" mass="35844">MDFSSLGNLRSLVSGEVGDHYPALHLPRFSFSVEQMVAVCEALEESGDVSRLARFLWSLPVAYPLSAEADTNEAVLRARAIVAFHCGNFRELYSILQCQRFSRKSHAKLQNLWVQAHYLEAEKKRGKSLGPVDKYRVRKKFPFPPSIWDGEQKTHCFKECARNLLREWYIKDPYPNPDKKRYLAQATGLTTIQVGNWFKNRRQRDRAAAVKNRLFHQSQYMADASTSRAEKLENNTLHQQSVSHRSLMVENSMSSRTLDRNKDQTFYDSKRLGIISSIASSNFDESSNKDVYETRSKRDTRVFGRSKYLK</sequence>
<dbReference type="InterPro" id="IPR031701">
    <property type="entry name" value="SIX1_SD"/>
</dbReference>
<accession>A0ABM1SFH0</accession>
<evidence type="ECO:0000256" key="2">
    <source>
        <dbReference type="ARBA" id="ARBA00023125"/>
    </source>
</evidence>
<dbReference type="GeneID" id="106460053"/>
<keyword evidence="4 5" id="KW-0539">Nucleus</keyword>
<dbReference type="RefSeq" id="XP_022242375.1">
    <property type="nucleotide sequence ID" value="XM_022386667.1"/>
</dbReference>
<reference evidence="9" key="1">
    <citation type="submission" date="2025-08" db="UniProtKB">
        <authorList>
            <consortium name="RefSeq"/>
        </authorList>
    </citation>
    <scope>IDENTIFICATION</scope>
    <source>
        <tissue evidence="9">Muscle</tissue>
    </source>
</reference>
<name>A0ABM1SFH0_LIMPO</name>
<dbReference type="Pfam" id="PF16878">
    <property type="entry name" value="SIX1_SD"/>
    <property type="match status" value="1"/>
</dbReference>